<dbReference type="SMART" id="SM00248">
    <property type="entry name" value="ANK"/>
    <property type="match status" value="2"/>
</dbReference>
<keyword evidence="2 3" id="KW-0040">ANK repeat</keyword>
<dbReference type="PROSITE" id="PS50088">
    <property type="entry name" value="ANK_REPEAT"/>
    <property type="match status" value="1"/>
</dbReference>
<evidence type="ECO:0000256" key="2">
    <source>
        <dbReference type="ARBA" id="ARBA00023043"/>
    </source>
</evidence>
<accession>A0ABN9PVJ5</accession>
<dbReference type="EMBL" id="CAUYUJ010001712">
    <property type="protein sequence ID" value="CAK0797242.1"/>
    <property type="molecule type" value="Genomic_DNA"/>
</dbReference>
<evidence type="ECO:0000256" key="1">
    <source>
        <dbReference type="ARBA" id="ARBA00022737"/>
    </source>
</evidence>
<feature type="compositionally biased region" description="Polar residues" evidence="4">
    <location>
        <begin position="180"/>
        <end position="191"/>
    </location>
</feature>
<dbReference type="SUPFAM" id="SSF48403">
    <property type="entry name" value="Ankyrin repeat"/>
    <property type="match status" value="1"/>
</dbReference>
<feature type="region of interest" description="Disordered" evidence="4">
    <location>
        <begin position="222"/>
        <end position="243"/>
    </location>
</feature>
<feature type="repeat" description="ANK" evidence="3">
    <location>
        <begin position="124"/>
        <end position="156"/>
    </location>
</feature>
<reference evidence="5" key="1">
    <citation type="submission" date="2023-10" db="EMBL/GenBank/DDBJ databases">
        <authorList>
            <person name="Chen Y."/>
            <person name="Shah S."/>
            <person name="Dougan E. K."/>
            <person name="Thang M."/>
            <person name="Chan C."/>
        </authorList>
    </citation>
    <scope>NUCLEOTIDE SEQUENCE [LARGE SCALE GENOMIC DNA]</scope>
</reference>
<name>A0ABN9PVJ5_9DINO</name>
<evidence type="ECO:0000313" key="5">
    <source>
        <dbReference type="EMBL" id="CAK0797242.1"/>
    </source>
</evidence>
<dbReference type="Pfam" id="PF12796">
    <property type="entry name" value="Ank_2"/>
    <property type="match status" value="1"/>
</dbReference>
<sequence>MRRGFVEFQQMRSGSSVRLVEDGRPRHPRQEGWPEQYHKLHNPSDYVDMQEGSYFSLGNKCADPSDARDDAALKLSKDEVGGTGRWSARLDKGAALLDAAKNGSPDLTREALAAGADVNFADENAWTALHEAARAGSAEVVSLLLEAGADPASRRTESPSEPSTWPGSTTVPTRPARACWSSSGAASSEQRPASGATLGRTGSSPLSLLLCLPLNIAGVAAAPDGAAAPDARGGGGRRRETIG</sequence>
<proteinExistence type="predicted"/>
<dbReference type="Gene3D" id="1.25.40.20">
    <property type="entry name" value="Ankyrin repeat-containing domain"/>
    <property type="match status" value="1"/>
</dbReference>
<feature type="compositionally biased region" description="Low complexity" evidence="4">
    <location>
        <begin position="222"/>
        <end position="231"/>
    </location>
</feature>
<dbReference type="PANTHER" id="PTHR24126">
    <property type="entry name" value="ANKYRIN REPEAT, PH AND SEC7 DOMAIN CONTAINING PROTEIN SECG-RELATED"/>
    <property type="match status" value="1"/>
</dbReference>
<dbReference type="InterPro" id="IPR002110">
    <property type="entry name" value="Ankyrin_rpt"/>
</dbReference>
<organism evidence="5 6">
    <name type="scientific">Prorocentrum cordatum</name>
    <dbReference type="NCBI Taxonomy" id="2364126"/>
    <lineage>
        <taxon>Eukaryota</taxon>
        <taxon>Sar</taxon>
        <taxon>Alveolata</taxon>
        <taxon>Dinophyceae</taxon>
        <taxon>Prorocentrales</taxon>
        <taxon>Prorocentraceae</taxon>
        <taxon>Prorocentrum</taxon>
    </lineage>
</organism>
<evidence type="ECO:0000256" key="3">
    <source>
        <dbReference type="PROSITE-ProRule" id="PRU00023"/>
    </source>
</evidence>
<comment type="caution">
    <text evidence="5">The sequence shown here is derived from an EMBL/GenBank/DDBJ whole genome shotgun (WGS) entry which is preliminary data.</text>
</comment>
<dbReference type="PANTHER" id="PTHR24126:SF14">
    <property type="entry name" value="ANK_REP_REGION DOMAIN-CONTAINING PROTEIN"/>
    <property type="match status" value="1"/>
</dbReference>
<feature type="compositionally biased region" description="Polar residues" evidence="4">
    <location>
        <begin position="159"/>
        <end position="172"/>
    </location>
</feature>
<feature type="region of interest" description="Disordered" evidence="4">
    <location>
        <begin position="149"/>
        <end position="202"/>
    </location>
</feature>
<evidence type="ECO:0000313" key="6">
    <source>
        <dbReference type="Proteomes" id="UP001189429"/>
    </source>
</evidence>
<gene>
    <name evidence="5" type="ORF">PCOR1329_LOCUS6389</name>
</gene>
<keyword evidence="1" id="KW-0677">Repeat</keyword>
<dbReference type="InterPro" id="IPR036770">
    <property type="entry name" value="Ankyrin_rpt-contain_sf"/>
</dbReference>
<keyword evidence="6" id="KW-1185">Reference proteome</keyword>
<evidence type="ECO:0000256" key="4">
    <source>
        <dbReference type="SAM" id="MobiDB-lite"/>
    </source>
</evidence>
<dbReference type="Proteomes" id="UP001189429">
    <property type="component" value="Unassembled WGS sequence"/>
</dbReference>
<protein>
    <submittedName>
        <fullName evidence="5">Uncharacterized protein</fullName>
    </submittedName>
</protein>
<dbReference type="PROSITE" id="PS50297">
    <property type="entry name" value="ANK_REP_REGION"/>
    <property type="match status" value="1"/>
</dbReference>